<keyword evidence="1" id="KW-0812">Transmembrane</keyword>
<comment type="caution">
    <text evidence="2">The sequence shown here is derived from an EMBL/GenBank/DDBJ whole genome shotgun (WGS) entry which is preliminary data.</text>
</comment>
<evidence type="ECO:0000313" key="2">
    <source>
        <dbReference type="EMBL" id="TCO10725.1"/>
    </source>
</evidence>
<gene>
    <name evidence="2" type="ORF">EV194_101357</name>
</gene>
<evidence type="ECO:0000313" key="3">
    <source>
        <dbReference type="Proteomes" id="UP000295221"/>
    </source>
</evidence>
<feature type="transmembrane region" description="Helical" evidence="1">
    <location>
        <begin position="21"/>
        <end position="40"/>
    </location>
</feature>
<keyword evidence="1" id="KW-0472">Membrane</keyword>
<evidence type="ECO:0000256" key="1">
    <source>
        <dbReference type="SAM" id="Phobius"/>
    </source>
</evidence>
<dbReference type="Proteomes" id="UP000295221">
    <property type="component" value="Unassembled WGS sequence"/>
</dbReference>
<dbReference type="EMBL" id="SLWK01000001">
    <property type="protein sequence ID" value="TCO10725.1"/>
    <property type="molecule type" value="Genomic_DNA"/>
</dbReference>
<proteinExistence type="predicted"/>
<dbReference type="AlphaFoldDB" id="A0A4R2GN77"/>
<name>A0A4R2GN77_9BACT</name>
<organism evidence="2 3">
    <name type="scientific">Natronoflexus pectinivorans</name>
    <dbReference type="NCBI Taxonomy" id="682526"/>
    <lineage>
        <taxon>Bacteria</taxon>
        <taxon>Pseudomonadati</taxon>
        <taxon>Bacteroidota</taxon>
        <taxon>Bacteroidia</taxon>
        <taxon>Marinilabiliales</taxon>
        <taxon>Marinilabiliaceae</taxon>
        <taxon>Natronoflexus</taxon>
    </lineage>
</organism>
<keyword evidence="3" id="KW-1185">Reference proteome</keyword>
<accession>A0A4R2GN77</accession>
<sequence length="176" mass="20086">MVNCFVRANLAIIFHSDMGDALGDIVYILLMLGALIFSLYKKSKSAGQDGDFMPEHEVGESPGEAFPTFKDLFGDTDEEEKVPAKGKKSSGTEYATMQAEKLKPQKLEYKKPVYQSIQKRERIKKPERVSRIKQKISRISLATREKAIDETSYWDDEEFDLKKAIIFSEIIKRPTI</sequence>
<protein>
    <submittedName>
        <fullName evidence="2">Uncharacterized protein</fullName>
    </submittedName>
</protein>
<keyword evidence="1" id="KW-1133">Transmembrane helix</keyword>
<reference evidence="2 3" key="1">
    <citation type="submission" date="2019-03" db="EMBL/GenBank/DDBJ databases">
        <title>Genomic Encyclopedia of Type Strains, Phase IV (KMG-IV): sequencing the most valuable type-strain genomes for metagenomic binning, comparative biology and taxonomic classification.</title>
        <authorList>
            <person name="Goeker M."/>
        </authorList>
    </citation>
    <scope>NUCLEOTIDE SEQUENCE [LARGE SCALE GENOMIC DNA]</scope>
    <source>
        <strain evidence="2 3">DSM 24179</strain>
    </source>
</reference>